<dbReference type="Gene3D" id="2.40.128.680">
    <property type="match status" value="1"/>
</dbReference>
<dbReference type="AlphaFoldDB" id="A0A1E4RVL8"/>
<dbReference type="InterPro" id="IPR013924">
    <property type="entry name" value="RNase_H2_suC"/>
</dbReference>
<dbReference type="RefSeq" id="XP_020068144.1">
    <property type="nucleotide sequence ID" value="XM_020215883.1"/>
</dbReference>
<organism evidence="1 2">
    <name type="scientific">Cyberlindnera jadinii (strain ATCC 18201 / CBS 1600 / BCRC 20928 / JCM 3617 / NBRC 0987 / NRRL Y-1542)</name>
    <name type="common">Torula yeast</name>
    <name type="synonym">Candida utilis</name>
    <dbReference type="NCBI Taxonomy" id="983966"/>
    <lineage>
        <taxon>Eukaryota</taxon>
        <taxon>Fungi</taxon>
        <taxon>Dikarya</taxon>
        <taxon>Ascomycota</taxon>
        <taxon>Saccharomycotina</taxon>
        <taxon>Saccharomycetes</taxon>
        <taxon>Phaffomycetales</taxon>
        <taxon>Phaffomycetaceae</taxon>
        <taxon>Cyberlindnera</taxon>
    </lineage>
</organism>
<evidence type="ECO:0000313" key="2">
    <source>
        <dbReference type="Proteomes" id="UP000094389"/>
    </source>
</evidence>
<reference evidence="1 2" key="1">
    <citation type="journal article" date="2016" name="Proc. Natl. Acad. Sci. U.S.A.">
        <title>Comparative genomics of biotechnologically important yeasts.</title>
        <authorList>
            <person name="Riley R."/>
            <person name="Haridas S."/>
            <person name="Wolfe K.H."/>
            <person name="Lopes M.R."/>
            <person name="Hittinger C.T."/>
            <person name="Goeker M."/>
            <person name="Salamov A.A."/>
            <person name="Wisecaver J.H."/>
            <person name="Long T.M."/>
            <person name="Calvey C.H."/>
            <person name="Aerts A.L."/>
            <person name="Barry K.W."/>
            <person name="Choi C."/>
            <person name="Clum A."/>
            <person name="Coughlan A.Y."/>
            <person name="Deshpande S."/>
            <person name="Douglass A.P."/>
            <person name="Hanson S.J."/>
            <person name="Klenk H.-P."/>
            <person name="LaButti K.M."/>
            <person name="Lapidus A."/>
            <person name="Lindquist E.A."/>
            <person name="Lipzen A.M."/>
            <person name="Meier-Kolthoff J.P."/>
            <person name="Ohm R.A."/>
            <person name="Otillar R.P."/>
            <person name="Pangilinan J.L."/>
            <person name="Peng Y."/>
            <person name="Rokas A."/>
            <person name="Rosa C.A."/>
            <person name="Scheuner C."/>
            <person name="Sibirny A.A."/>
            <person name="Slot J.C."/>
            <person name="Stielow J.B."/>
            <person name="Sun H."/>
            <person name="Kurtzman C.P."/>
            <person name="Blackwell M."/>
            <person name="Grigoriev I.V."/>
            <person name="Jeffries T.W."/>
        </authorList>
    </citation>
    <scope>NUCLEOTIDE SEQUENCE [LARGE SCALE GENOMIC DNA]</scope>
    <source>
        <strain evidence="2">ATCC 18201 / CBS 1600 / BCRC 20928 / JCM 3617 / NBRC 0987 / NRRL Y-1542</strain>
    </source>
</reference>
<dbReference type="GeneID" id="30990279"/>
<dbReference type="Proteomes" id="UP000094389">
    <property type="component" value="Unassembled WGS sequence"/>
</dbReference>
<name>A0A1E4RVL8_CYBJN</name>
<protein>
    <submittedName>
        <fullName evidence="1">Uncharacterized protein</fullName>
    </submittedName>
</protein>
<dbReference type="Pfam" id="PF08615">
    <property type="entry name" value="RNase_H2_suC"/>
    <property type="match status" value="1"/>
</dbReference>
<evidence type="ECO:0000313" key="1">
    <source>
        <dbReference type="EMBL" id="ODV71105.1"/>
    </source>
</evidence>
<sequence>MEVPQSANVYTLNSLPVRIRYTGTHALKHFKVEEELKDGEKVYSTHIRGRRLIGKEMPLEYQAHILTKQFDALQSLGVCEKGIWFEREG</sequence>
<dbReference type="EMBL" id="KV453944">
    <property type="protein sequence ID" value="ODV71105.1"/>
    <property type="molecule type" value="Genomic_DNA"/>
</dbReference>
<dbReference type="GO" id="GO:0006401">
    <property type="term" value="P:RNA catabolic process"/>
    <property type="evidence" value="ECO:0007669"/>
    <property type="project" value="InterPro"/>
</dbReference>
<proteinExistence type="predicted"/>
<feature type="non-terminal residue" evidence="1">
    <location>
        <position position="89"/>
    </location>
</feature>
<gene>
    <name evidence="1" type="ORF">CYBJADRAFT_169654</name>
</gene>
<accession>A0A1E4RVL8</accession>
<keyword evidence="2" id="KW-1185">Reference proteome</keyword>
<dbReference type="GO" id="GO:0032299">
    <property type="term" value="C:ribonuclease H2 complex"/>
    <property type="evidence" value="ECO:0007669"/>
    <property type="project" value="InterPro"/>
</dbReference>